<dbReference type="PROSITE" id="PS00113">
    <property type="entry name" value="ADENYLATE_KINASE"/>
    <property type="match status" value="1"/>
</dbReference>
<feature type="binding site" evidence="6">
    <location>
        <begin position="10"/>
        <end position="15"/>
    </location>
    <ligand>
        <name>ATP</name>
        <dbReference type="ChEBI" id="CHEBI:30616"/>
    </ligand>
</feature>
<feature type="binding site" evidence="6">
    <location>
        <begin position="85"/>
        <end position="88"/>
    </location>
    <ligand>
        <name>AMP</name>
        <dbReference type="ChEBI" id="CHEBI:456215"/>
    </ligand>
</feature>
<evidence type="ECO:0000256" key="6">
    <source>
        <dbReference type="HAMAP-Rule" id="MF_00235"/>
    </source>
</evidence>
<dbReference type="GO" id="GO:0004017">
    <property type="term" value="F:AMP kinase activity"/>
    <property type="evidence" value="ECO:0007669"/>
    <property type="project" value="UniProtKB-UniRule"/>
</dbReference>
<keyword evidence="12" id="KW-1185">Reference proteome</keyword>
<evidence type="ECO:0000256" key="8">
    <source>
        <dbReference type="RuleBase" id="RU003331"/>
    </source>
</evidence>
<feature type="binding site" evidence="6">
    <location>
        <position position="127"/>
    </location>
    <ligand>
        <name>ATP</name>
        <dbReference type="ChEBI" id="CHEBI:30616"/>
    </ligand>
</feature>
<feature type="binding site" evidence="6">
    <location>
        <begin position="136"/>
        <end position="137"/>
    </location>
    <ligand>
        <name>ATP</name>
        <dbReference type="ChEBI" id="CHEBI:30616"/>
    </ligand>
</feature>
<dbReference type="EMBL" id="JALDAW010000008">
    <property type="protein sequence ID" value="MDY5167131.1"/>
    <property type="molecule type" value="Genomic_DNA"/>
</dbReference>
<keyword evidence="3 6" id="KW-0547">Nucleotide-binding</keyword>
<comment type="similarity">
    <text evidence="6 7">Belongs to the adenylate kinase family.</text>
</comment>
<dbReference type="AlphaFoldDB" id="A0A2V2FHA3"/>
<feature type="binding site" evidence="6">
    <location>
        <position position="130"/>
    </location>
    <ligand>
        <name>Zn(2+)</name>
        <dbReference type="ChEBI" id="CHEBI:29105"/>
        <note>structural</note>
    </ligand>
</feature>
<feature type="binding site" evidence="6">
    <location>
        <position position="133"/>
    </location>
    <ligand>
        <name>Zn(2+)</name>
        <dbReference type="ChEBI" id="CHEBI:29105"/>
        <note>structural</note>
    </ligand>
</feature>
<feature type="domain" description="Adenylate kinase active site lid" evidence="9">
    <location>
        <begin position="127"/>
        <end position="162"/>
    </location>
</feature>
<evidence type="ECO:0000256" key="5">
    <source>
        <dbReference type="ARBA" id="ARBA00022840"/>
    </source>
</evidence>
<sequence>MNLLIMGGPGAGKGTMSEKILKKYNVQHISTGDIFRNEMANQTELGILAKSYIDQGLLVPDDVTNQMVKSYLEKTDLGNGYLLDGYPRTIDQAKAFDEMTKGTSLAIGRVISLSIAFEELAGRVTGRRICKKCGAIYHVKSHPPKVEGICDVCGSELIQRKDDTVESLTVRLDEYRRQTEPVMLYYGNQGLLRSVNANQAIEDVWKDTQKALED</sequence>
<feature type="region of interest" description="NMP" evidence="6">
    <location>
        <begin position="30"/>
        <end position="59"/>
    </location>
</feature>
<name>A0A2V2FHA3_9FIRM</name>
<evidence type="ECO:0000313" key="13">
    <source>
        <dbReference type="Proteomes" id="UP001276902"/>
    </source>
</evidence>
<comment type="caution">
    <text evidence="10">The sequence shown here is derived from an EMBL/GenBank/DDBJ whole genome shotgun (WGS) entry which is preliminary data.</text>
</comment>
<feature type="binding site" evidence="6">
    <location>
        <position position="92"/>
    </location>
    <ligand>
        <name>AMP</name>
        <dbReference type="ChEBI" id="CHEBI:456215"/>
    </ligand>
</feature>
<evidence type="ECO:0000259" key="9">
    <source>
        <dbReference type="Pfam" id="PF05191"/>
    </source>
</evidence>
<keyword evidence="2 6" id="KW-0545">Nucleotide biosynthesis</keyword>
<dbReference type="NCBIfam" id="TIGR01351">
    <property type="entry name" value="adk"/>
    <property type="match status" value="1"/>
</dbReference>
<comment type="pathway">
    <text evidence="6">Purine metabolism; AMP biosynthesis via salvage pathway; AMP from ADP: step 1/1.</text>
</comment>
<feature type="binding site" evidence="6">
    <location>
        <position position="171"/>
    </location>
    <ligand>
        <name>AMP</name>
        <dbReference type="ChEBI" id="CHEBI:456215"/>
    </ligand>
</feature>
<dbReference type="InterPro" id="IPR007862">
    <property type="entry name" value="Adenylate_kinase_lid-dom"/>
</dbReference>
<dbReference type="GO" id="GO:0005737">
    <property type="term" value="C:cytoplasm"/>
    <property type="evidence" value="ECO:0007669"/>
    <property type="project" value="UniProtKB-SubCell"/>
</dbReference>
<dbReference type="GO" id="GO:0008270">
    <property type="term" value="F:zinc ion binding"/>
    <property type="evidence" value="ECO:0007669"/>
    <property type="project" value="UniProtKB-UniRule"/>
</dbReference>
<feature type="region of interest" description="LID" evidence="6">
    <location>
        <begin position="126"/>
        <end position="163"/>
    </location>
</feature>
<dbReference type="EC" id="2.7.4.3" evidence="6 8"/>
<dbReference type="Pfam" id="PF05191">
    <property type="entry name" value="ADK_lid"/>
    <property type="match status" value="1"/>
</dbReference>
<feature type="binding site" evidence="6">
    <location>
        <position position="160"/>
    </location>
    <ligand>
        <name>AMP</name>
        <dbReference type="ChEBI" id="CHEBI:456215"/>
    </ligand>
</feature>
<dbReference type="InterPro" id="IPR006259">
    <property type="entry name" value="Adenyl_kin_sub"/>
</dbReference>
<organism evidence="10 13">
    <name type="scientific">Dielma fastidiosa</name>
    <dbReference type="NCBI Taxonomy" id="1034346"/>
    <lineage>
        <taxon>Bacteria</taxon>
        <taxon>Bacillati</taxon>
        <taxon>Bacillota</taxon>
        <taxon>Erysipelotrichia</taxon>
        <taxon>Erysipelotrichales</taxon>
        <taxon>Erysipelotrichaceae</taxon>
        <taxon>Dielma</taxon>
    </lineage>
</organism>
<reference evidence="10" key="2">
    <citation type="submission" date="2022-03" db="EMBL/GenBank/DDBJ databases">
        <title>First case of bacteraemia caused by Dielma fastidiosa in a patient hospitalised with diverticulitis.</title>
        <authorList>
            <person name="Forman-Ankjaer B."/>
            <person name="Hvid-Jensen F."/>
            <person name="Kobel C.M."/>
            <person name="Greve T."/>
        </authorList>
    </citation>
    <scope>NUCLEOTIDE SEQUENCE</scope>
    <source>
        <strain evidence="10">AUH_DF_2021</strain>
    </source>
</reference>
<gene>
    <name evidence="6" type="primary">adk</name>
    <name evidence="11" type="ORF">DES51_10143</name>
    <name evidence="10" type="ORF">MQE39_03200</name>
</gene>
<feature type="binding site" evidence="6">
    <location>
        <begin position="57"/>
        <end position="59"/>
    </location>
    <ligand>
        <name>AMP</name>
        <dbReference type="ChEBI" id="CHEBI:456215"/>
    </ligand>
</feature>
<evidence type="ECO:0000313" key="11">
    <source>
        <dbReference type="EMBL" id="PXX81438.1"/>
    </source>
</evidence>
<dbReference type="SUPFAM" id="SSF52540">
    <property type="entry name" value="P-loop containing nucleoside triphosphate hydrolases"/>
    <property type="match status" value="1"/>
</dbReference>
<evidence type="ECO:0000256" key="3">
    <source>
        <dbReference type="ARBA" id="ARBA00022741"/>
    </source>
</evidence>
<feature type="binding site" evidence="6">
    <location>
        <position position="150"/>
    </location>
    <ligand>
        <name>Zn(2+)</name>
        <dbReference type="ChEBI" id="CHEBI:29105"/>
        <note>structural</note>
    </ligand>
</feature>
<accession>A0A2V2FHA3</accession>
<feature type="binding site" evidence="6">
    <location>
        <position position="36"/>
    </location>
    <ligand>
        <name>AMP</name>
        <dbReference type="ChEBI" id="CHEBI:456215"/>
    </ligand>
</feature>
<comment type="subcellular location">
    <subcellularLocation>
        <location evidence="6 8">Cytoplasm</location>
    </subcellularLocation>
</comment>
<evidence type="ECO:0000256" key="4">
    <source>
        <dbReference type="ARBA" id="ARBA00022777"/>
    </source>
</evidence>
<dbReference type="STRING" id="1034346.GCA_000313565_00042"/>
<evidence type="ECO:0000256" key="7">
    <source>
        <dbReference type="RuleBase" id="RU003330"/>
    </source>
</evidence>
<dbReference type="NCBIfam" id="NF001380">
    <property type="entry name" value="PRK00279.1-2"/>
    <property type="match status" value="1"/>
</dbReference>
<dbReference type="InterPro" id="IPR000850">
    <property type="entry name" value="Adenylat/UMP-CMP_kin"/>
</dbReference>
<feature type="binding site" evidence="6">
    <location>
        <position position="31"/>
    </location>
    <ligand>
        <name>AMP</name>
        <dbReference type="ChEBI" id="CHEBI:456215"/>
    </ligand>
</feature>
<keyword evidence="6" id="KW-0963">Cytoplasm</keyword>
<feature type="binding site" evidence="6">
    <location>
        <position position="153"/>
    </location>
    <ligand>
        <name>Zn(2+)</name>
        <dbReference type="ChEBI" id="CHEBI:29105"/>
        <note>structural</note>
    </ligand>
</feature>
<comment type="domain">
    <text evidence="6">Consists of three domains, a large central CORE domain and two small peripheral domains, NMPbind and LID, which undergo movements during catalysis. The LID domain closes over the site of phosphoryl transfer upon ATP binding. Assembling and dissambling the active center during each catalytic cycle provides an effective means to prevent ATP hydrolysis. Some bacteria have evolved a zinc-coordinating structure that stabilizes the LID domain.</text>
</comment>
<keyword evidence="6" id="KW-0479">Metal-binding</keyword>
<dbReference type="PRINTS" id="PR00094">
    <property type="entry name" value="ADENYLTKNASE"/>
</dbReference>
<dbReference type="HAMAP" id="MF_00235">
    <property type="entry name" value="Adenylate_kinase_Adk"/>
    <property type="match status" value="1"/>
</dbReference>
<evidence type="ECO:0000256" key="1">
    <source>
        <dbReference type="ARBA" id="ARBA00022679"/>
    </source>
</evidence>
<protein>
    <recommendedName>
        <fullName evidence="6 8">Adenylate kinase</fullName>
        <shortName evidence="6">AK</shortName>
        <ecNumber evidence="6 8">2.7.4.3</ecNumber>
    </recommendedName>
    <alternativeName>
        <fullName evidence="6">ATP-AMP transphosphorylase</fullName>
    </alternativeName>
    <alternativeName>
        <fullName evidence="6">ATP:AMP phosphotransferase</fullName>
    </alternativeName>
    <alternativeName>
        <fullName evidence="6">Adenylate monophosphate kinase</fullName>
    </alternativeName>
</protein>
<comment type="function">
    <text evidence="6">Catalyzes the reversible transfer of the terminal phosphate group between ATP and AMP. Plays an important role in cellular energy homeostasis and in adenine nucleotide metabolism.</text>
</comment>
<keyword evidence="5 6" id="KW-0067">ATP-binding</keyword>
<dbReference type="Proteomes" id="UP000247612">
    <property type="component" value="Unassembled WGS sequence"/>
</dbReference>
<dbReference type="FunFam" id="3.40.50.300:FF:000106">
    <property type="entry name" value="Adenylate kinase mitochondrial"/>
    <property type="match status" value="1"/>
</dbReference>
<dbReference type="InterPro" id="IPR033690">
    <property type="entry name" value="Adenylat_kinase_CS"/>
</dbReference>
<dbReference type="GeneID" id="94442210"/>
<comment type="subunit">
    <text evidence="6 8">Monomer.</text>
</comment>
<evidence type="ECO:0000313" key="12">
    <source>
        <dbReference type="Proteomes" id="UP000247612"/>
    </source>
</evidence>
<dbReference type="PANTHER" id="PTHR23359">
    <property type="entry name" value="NUCLEOTIDE KINASE"/>
    <property type="match status" value="1"/>
</dbReference>
<evidence type="ECO:0000256" key="2">
    <source>
        <dbReference type="ARBA" id="ARBA00022727"/>
    </source>
</evidence>
<proteinExistence type="inferred from homology"/>
<dbReference type="GO" id="GO:0044209">
    <property type="term" value="P:AMP salvage"/>
    <property type="evidence" value="ECO:0007669"/>
    <property type="project" value="UniProtKB-UniRule"/>
</dbReference>
<dbReference type="Gene3D" id="3.40.50.300">
    <property type="entry name" value="P-loop containing nucleotide triphosphate hydrolases"/>
    <property type="match status" value="1"/>
</dbReference>
<feature type="binding site" evidence="6">
    <location>
        <position position="199"/>
    </location>
    <ligand>
        <name>ATP</name>
        <dbReference type="ChEBI" id="CHEBI:30616"/>
    </ligand>
</feature>
<dbReference type="UniPathway" id="UPA00588">
    <property type="reaction ID" value="UER00649"/>
</dbReference>
<keyword evidence="4 6" id="KW-0418">Kinase</keyword>
<comment type="catalytic activity">
    <reaction evidence="6 8">
        <text>AMP + ATP = 2 ADP</text>
        <dbReference type="Rhea" id="RHEA:12973"/>
        <dbReference type="ChEBI" id="CHEBI:30616"/>
        <dbReference type="ChEBI" id="CHEBI:456215"/>
        <dbReference type="ChEBI" id="CHEBI:456216"/>
        <dbReference type="EC" id="2.7.4.3"/>
    </reaction>
</comment>
<keyword evidence="1 6" id="KW-0808">Transferase</keyword>
<evidence type="ECO:0000313" key="10">
    <source>
        <dbReference type="EMBL" id="MDY5167131.1"/>
    </source>
</evidence>
<dbReference type="InterPro" id="IPR027417">
    <property type="entry name" value="P-loop_NTPase"/>
</dbReference>
<dbReference type="Proteomes" id="UP001276902">
    <property type="component" value="Unassembled WGS sequence"/>
</dbReference>
<dbReference type="NCBIfam" id="NF001381">
    <property type="entry name" value="PRK00279.1-3"/>
    <property type="match status" value="1"/>
</dbReference>
<reference evidence="11 12" key="1">
    <citation type="submission" date="2018-05" db="EMBL/GenBank/DDBJ databases">
        <title>Genomic Encyclopedia of Type Strains, Phase IV (KMG-IV): sequencing the most valuable type-strain genomes for metagenomic binning, comparative biology and taxonomic classification.</title>
        <authorList>
            <person name="Goeker M."/>
        </authorList>
    </citation>
    <scope>NUCLEOTIDE SEQUENCE [LARGE SCALE GENOMIC DNA]</scope>
    <source>
        <strain evidence="11 12">JC118</strain>
    </source>
</reference>
<dbReference type="CDD" id="cd01428">
    <property type="entry name" value="ADK"/>
    <property type="match status" value="1"/>
</dbReference>
<dbReference type="EMBL" id="QJKH01000001">
    <property type="protein sequence ID" value="PXX81438.1"/>
    <property type="molecule type" value="Genomic_DNA"/>
</dbReference>
<dbReference type="OrthoDB" id="9805030at2"/>
<dbReference type="RefSeq" id="WP_022936354.1">
    <property type="nucleotide sequence ID" value="NZ_BAABZA010000001.1"/>
</dbReference>
<dbReference type="GO" id="GO:0005524">
    <property type="term" value="F:ATP binding"/>
    <property type="evidence" value="ECO:0007669"/>
    <property type="project" value="UniProtKB-UniRule"/>
</dbReference>
<keyword evidence="6" id="KW-0862">Zinc</keyword>
<dbReference type="Pfam" id="PF00406">
    <property type="entry name" value="ADK"/>
    <property type="match status" value="1"/>
</dbReference>